<comment type="caution">
    <text evidence="1">The sequence shown here is derived from an EMBL/GenBank/DDBJ whole genome shotgun (WGS) entry which is preliminary data.</text>
</comment>
<dbReference type="EMBL" id="CAJOBD010024949">
    <property type="protein sequence ID" value="CAF4261725.1"/>
    <property type="molecule type" value="Genomic_DNA"/>
</dbReference>
<feature type="non-terminal residue" evidence="1">
    <location>
        <position position="1"/>
    </location>
</feature>
<dbReference type="Proteomes" id="UP000663836">
    <property type="component" value="Unassembled WGS sequence"/>
</dbReference>
<evidence type="ECO:0000313" key="2">
    <source>
        <dbReference type="Proteomes" id="UP000663836"/>
    </source>
</evidence>
<dbReference type="AlphaFoldDB" id="A0A820FAY9"/>
<reference evidence="1" key="1">
    <citation type="submission" date="2021-02" db="EMBL/GenBank/DDBJ databases">
        <authorList>
            <person name="Nowell W R."/>
        </authorList>
    </citation>
    <scope>NUCLEOTIDE SEQUENCE</scope>
</reference>
<organism evidence="1 2">
    <name type="scientific">Rotaria sordida</name>
    <dbReference type="NCBI Taxonomy" id="392033"/>
    <lineage>
        <taxon>Eukaryota</taxon>
        <taxon>Metazoa</taxon>
        <taxon>Spiralia</taxon>
        <taxon>Gnathifera</taxon>
        <taxon>Rotifera</taxon>
        <taxon>Eurotatoria</taxon>
        <taxon>Bdelloidea</taxon>
        <taxon>Philodinida</taxon>
        <taxon>Philodinidae</taxon>
        <taxon>Rotaria</taxon>
    </lineage>
</organism>
<proteinExistence type="predicted"/>
<gene>
    <name evidence="1" type="ORF">JBS370_LOCUS39098</name>
</gene>
<accession>A0A820FAY9</accession>
<sequence>PTGWINSLAGGGGIVAGVGGQSTISRKSAKINGV</sequence>
<name>A0A820FAY9_9BILA</name>
<protein>
    <submittedName>
        <fullName evidence="1">Uncharacterized protein</fullName>
    </submittedName>
</protein>
<evidence type="ECO:0000313" key="1">
    <source>
        <dbReference type="EMBL" id="CAF4261725.1"/>
    </source>
</evidence>